<dbReference type="Pfam" id="PF19300">
    <property type="entry name" value="BPD_transp_1_N"/>
    <property type="match status" value="1"/>
</dbReference>
<keyword evidence="2 7" id="KW-0813">Transport</keyword>
<evidence type="ECO:0000256" key="6">
    <source>
        <dbReference type="ARBA" id="ARBA00023136"/>
    </source>
</evidence>
<keyword evidence="5 7" id="KW-1133">Transmembrane helix</keyword>
<dbReference type="EMBL" id="VMSO01000006">
    <property type="protein sequence ID" value="KAA8501841.1"/>
    <property type="molecule type" value="Genomic_DNA"/>
</dbReference>
<dbReference type="Proteomes" id="UP000322025">
    <property type="component" value="Unassembled WGS sequence"/>
</dbReference>
<dbReference type="InterPro" id="IPR035906">
    <property type="entry name" value="MetI-like_sf"/>
</dbReference>
<accession>A0A5M9I2R3</accession>
<evidence type="ECO:0000256" key="5">
    <source>
        <dbReference type="ARBA" id="ARBA00022989"/>
    </source>
</evidence>
<feature type="domain" description="ABC transmembrane type-1" evidence="8">
    <location>
        <begin position="93"/>
        <end position="290"/>
    </location>
</feature>
<feature type="transmembrane region" description="Helical" evidence="7">
    <location>
        <begin position="95"/>
        <end position="117"/>
    </location>
</feature>
<dbReference type="PROSITE" id="PS50928">
    <property type="entry name" value="ABC_TM1"/>
    <property type="match status" value="1"/>
</dbReference>
<comment type="similarity">
    <text evidence="7">Belongs to the binding-protein-dependent transport system permease family.</text>
</comment>
<feature type="transmembrane region" description="Helical" evidence="7">
    <location>
        <begin position="171"/>
        <end position="190"/>
    </location>
</feature>
<keyword evidence="4 7" id="KW-0812">Transmembrane</keyword>
<evidence type="ECO:0000256" key="2">
    <source>
        <dbReference type="ARBA" id="ARBA00022448"/>
    </source>
</evidence>
<comment type="caution">
    <text evidence="9">The sequence shown here is derived from an EMBL/GenBank/DDBJ whole genome shotgun (WGS) entry which is preliminary data.</text>
</comment>
<comment type="subcellular location">
    <subcellularLocation>
        <location evidence="1 7">Cell membrane</location>
        <topology evidence="1 7">Multi-pass membrane protein</topology>
    </subcellularLocation>
</comment>
<feature type="transmembrane region" description="Helical" evidence="7">
    <location>
        <begin position="271"/>
        <end position="297"/>
    </location>
</feature>
<dbReference type="InterPro" id="IPR045621">
    <property type="entry name" value="BPD_transp_1_N"/>
</dbReference>
<dbReference type="RefSeq" id="WP_150310648.1">
    <property type="nucleotide sequence ID" value="NZ_VMSO01000006.1"/>
</dbReference>
<reference evidence="9" key="1">
    <citation type="submission" date="2019-07" db="EMBL/GenBank/DDBJ databases">
        <authorList>
            <person name="Wongkuna S."/>
            <person name="Scaria J."/>
        </authorList>
    </citation>
    <scope>NUCLEOTIDE SEQUENCE [LARGE SCALE GENOMIC DNA]</scope>
    <source>
        <strain evidence="9">SW178</strain>
    </source>
</reference>
<dbReference type="AlphaFoldDB" id="A0A5M9I2R3"/>
<dbReference type="Pfam" id="PF00528">
    <property type="entry name" value="BPD_transp_1"/>
    <property type="match status" value="1"/>
</dbReference>
<dbReference type="SUPFAM" id="SSF161098">
    <property type="entry name" value="MetI-like"/>
    <property type="match status" value="1"/>
</dbReference>
<dbReference type="PANTHER" id="PTHR43163:SF6">
    <property type="entry name" value="DIPEPTIDE TRANSPORT SYSTEM PERMEASE PROTEIN DPPB-RELATED"/>
    <property type="match status" value="1"/>
</dbReference>
<proteinExistence type="inferred from homology"/>
<evidence type="ECO:0000313" key="10">
    <source>
        <dbReference type="Proteomes" id="UP000322025"/>
    </source>
</evidence>
<evidence type="ECO:0000256" key="7">
    <source>
        <dbReference type="RuleBase" id="RU363032"/>
    </source>
</evidence>
<dbReference type="InterPro" id="IPR000515">
    <property type="entry name" value="MetI-like"/>
</dbReference>
<evidence type="ECO:0000256" key="1">
    <source>
        <dbReference type="ARBA" id="ARBA00004651"/>
    </source>
</evidence>
<evidence type="ECO:0000256" key="4">
    <source>
        <dbReference type="ARBA" id="ARBA00022692"/>
    </source>
</evidence>
<protein>
    <submittedName>
        <fullName evidence="9">ABC transporter permease</fullName>
    </submittedName>
</protein>
<evidence type="ECO:0000256" key="3">
    <source>
        <dbReference type="ARBA" id="ARBA00022475"/>
    </source>
</evidence>
<feature type="transmembrane region" description="Helical" evidence="7">
    <location>
        <begin position="129"/>
        <end position="151"/>
    </location>
</feature>
<organism evidence="9 10">
    <name type="scientific">Mediterraneibacter catenae</name>
    <dbReference type="NCBI Taxonomy" id="2594882"/>
    <lineage>
        <taxon>Bacteria</taxon>
        <taxon>Bacillati</taxon>
        <taxon>Bacillota</taxon>
        <taxon>Clostridia</taxon>
        <taxon>Lachnospirales</taxon>
        <taxon>Lachnospiraceae</taxon>
        <taxon>Mediterraneibacter</taxon>
    </lineage>
</organism>
<dbReference type="PANTHER" id="PTHR43163">
    <property type="entry name" value="DIPEPTIDE TRANSPORT SYSTEM PERMEASE PROTEIN DPPB-RELATED"/>
    <property type="match status" value="1"/>
</dbReference>
<evidence type="ECO:0000259" key="8">
    <source>
        <dbReference type="PROSITE" id="PS50928"/>
    </source>
</evidence>
<dbReference type="CDD" id="cd06261">
    <property type="entry name" value="TM_PBP2"/>
    <property type="match status" value="1"/>
</dbReference>
<keyword evidence="3" id="KW-1003">Cell membrane</keyword>
<keyword evidence="10" id="KW-1185">Reference proteome</keyword>
<dbReference type="OrthoDB" id="9769919at2"/>
<dbReference type="GO" id="GO:0055085">
    <property type="term" value="P:transmembrane transport"/>
    <property type="evidence" value="ECO:0007669"/>
    <property type="project" value="InterPro"/>
</dbReference>
<gene>
    <name evidence="9" type="ORF">FNY66_06735</name>
</gene>
<dbReference type="Gene3D" id="1.10.3720.10">
    <property type="entry name" value="MetI-like"/>
    <property type="match status" value="1"/>
</dbReference>
<sequence length="313" mass="33975">MLRYTWKRILTGILSLFVLVTVTFFLVRLIPGSPFRQGGVSEQVVETIEQEYGLNEPVLTQYFSYIGNVLRGDLGVSYQDPATRVTEIIARAWPVTASIGITALAVSVLLGTGLGILRAVTKRRFVRELISAGGMLAAGIPGFAAAILLLLVFSVKLKWLPASGLLSPAHYILPVTALSLYPAAMIARLVGNTLDSELQKDYVLFARAKGIGKWQIIFTHALKNAYLPVLNYIGPASASLLTGSFVIESIFTIPGLGREFVGSITNRDYTLILGLTVFMGAVVIIVNLLTDLLCAWLDPQTRRAYKKAGDSAK</sequence>
<dbReference type="GO" id="GO:0005886">
    <property type="term" value="C:plasma membrane"/>
    <property type="evidence" value="ECO:0007669"/>
    <property type="project" value="UniProtKB-SubCell"/>
</dbReference>
<keyword evidence="6 7" id="KW-0472">Membrane</keyword>
<feature type="transmembrane region" description="Helical" evidence="7">
    <location>
        <begin position="9"/>
        <end position="30"/>
    </location>
</feature>
<evidence type="ECO:0000313" key="9">
    <source>
        <dbReference type="EMBL" id="KAA8501841.1"/>
    </source>
</evidence>
<name>A0A5M9I2R3_9FIRM</name>
<feature type="transmembrane region" description="Helical" evidence="7">
    <location>
        <begin position="229"/>
        <end position="251"/>
    </location>
</feature>